<reference evidence="2 3" key="1">
    <citation type="submission" date="2023-08" db="EMBL/GenBank/DDBJ databases">
        <title>Pleionea litopenaei sp. nov., isolated from stomach of juvenile Litopenaeus vannamei.</title>
        <authorList>
            <person name="Rho A.M."/>
            <person name="Hwang C.Y."/>
        </authorList>
    </citation>
    <scope>NUCLEOTIDE SEQUENCE [LARGE SCALE GENOMIC DNA]</scope>
    <source>
        <strain evidence="2 3">HL-JVS1</strain>
    </source>
</reference>
<proteinExistence type="predicted"/>
<dbReference type="EMBL" id="CP133548">
    <property type="protein sequence ID" value="WMS87133.1"/>
    <property type="molecule type" value="Genomic_DNA"/>
</dbReference>
<dbReference type="RefSeq" id="WP_309202272.1">
    <property type="nucleotide sequence ID" value="NZ_CP133548.1"/>
</dbReference>
<keyword evidence="3" id="KW-1185">Reference proteome</keyword>
<dbReference type="KEGG" id="plei:Q9312_18155"/>
<protein>
    <submittedName>
        <fullName evidence="2">Uncharacterized protein</fullName>
    </submittedName>
</protein>
<evidence type="ECO:0000313" key="2">
    <source>
        <dbReference type="EMBL" id="WMS87133.1"/>
    </source>
</evidence>
<feature type="transmembrane region" description="Helical" evidence="1">
    <location>
        <begin position="106"/>
        <end position="126"/>
    </location>
</feature>
<organism evidence="2 3">
    <name type="scientific">Pleionea litopenaei</name>
    <dbReference type="NCBI Taxonomy" id="3070815"/>
    <lineage>
        <taxon>Bacteria</taxon>
        <taxon>Pseudomonadati</taxon>
        <taxon>Pseudomonadota</taxon>
        <taxon>Gammaproteobacteria</taxon>
        <taxon>Oceanospirillales</taxon>
        <taxon>Pleioneaceae</taxon>
        <taxon>Pleionea</taxon>
    </lineage>
</organism>
<sequence length="141" mass="17226">MKSCIDVSREAKEREKQHVLWEVMSYTWADSTLTEQELRTYSRALRKVFSSWKDINRVATTDICGAFAVDSFLIFPCMFWFIMPDWQYDTEYLKQRRCRWYARPKWLYFCNPFRVLGYPIALLMSWPARRKLKTAFERYEL</sequence>
<feature type="transmembrane region" description="Helical" evidence="1">
    <location>
        <begin position="63"/>
        <end position="83"/>
    </location>
</feature>
<dbReference type="Proteomes" id="UP001239782">
    <property type="component" value="Chromosome"/>
</dbReference>
<gene>
    <name evidence="2" type="ORF">Q9312_18155</name>
</gene>
<keyword evidence="1" id="KW-0472">Membrane</keyword>
<dbReference type="AlphaFoldDB" id="A0AA51RTD8"/>
<name>A0AA51RTD8_9GAMM</name>
<keyword evidence="1" id="KW-0812">Transmembrane</keyword>
<evidence type="ECO:0000256" key="1">
    <source>
        <dbReference type="SAM" id="Phobius"/>
    </source>
</evidence>
<evidence type="ECO:0000313" key="3">
    <source>
        <dbReference type="Proteomes" id="UP001239782"/>
    </source>
</evidence>
<accession>A0AA51RTD8</accession>
<keyword evidence="1" id="KW-1133">Transmembrane helix</keyword>